<dbReference type="EMBL" id="NISK01000002">
    <property type="protein sequence ID" value="OWQ97297.1"/>
    <property type="molecule type" value="Genomic_DNA"/>
</dbReference>
<dbReference type="Proteomes" id="UP000197361">
    <property type="component" value="Unassembled WGS sequence"/>
</dbReference>
<evidence type="ECO:0000313" key="2">
    <source>
        <dbReference type="Proteomes" id="UP000197361"/>
    </source>
</evidence>
<evidence type="ECO:0000313" key="1">
    <source>
        <dbReference type="EMBL" id="OWQ97297.1"/>
    </source>
</evidence>
<dbReference type="AlphaFoldDB" id="A0A246JW47"/>
<name>A0A246JW47_9SPHN</name>
<gene>
    <name evidence="1" type="ORF">CDQ92_09645</name>
</gene>
<accession>A0A246JW47</accession>
<proteinExistence type="predicted"/>
<organism evidence="1 2">
    <name type="scientific">Sphingopyxis bauzanensis</name>
    <dbReference type="NCBI Taxonomy" id="651663"/>
    <lineage>
        <taxon>Bacteria</taxon>
        <taxon>Pseudomonadati</taxon>
        <taxon>Pseudomonadota</taxon>
        <taxon>Alphaproteobacteria</taxon>
        <taxon>Sphingomonadales</taxon>
        <taxon>Sphingomonadaceae</taxon>
        <taxon>Sphingopyxis</taxon>
    </lineage>
</organism>
<dbReference type="RefSeq" id="WP_088441149.1">
    <property type="nucleotide sequence ID" value="NZ_BMMC01000006.1"/>
</dbReference>
<protein>
    <submittedName>
        <fullName evidence="1">Uncharacterized protein</fullName>
    </submittedName>
</protein>
<reference evidence="1 2" key="1">
    <citation type="journal article" date="2010" name="Int. J. Syst. Evol. Microbiol.">
        <title>Sphingopyxis bauzanensis sp. nov., a psychrophilic bacterium isolated from soil.</title>
        <authorList>
            <person name="Zhang D.C."/>
            <person name="Liu H.C."/>
            <person name="Xin Y.H."/>
            <person name="Zhou Y.G."/>
            <person name="Schinner F."/>
            <person name="Margesin R."/>
        </authorList>
    </citation>
    <scope>NUCLEOTIDE SEQUENCE [LARGE SCALE GENOMIC DNA]</scope>
    <source>
        <strain evidence="1 2">DSM 22271</strain>
    </source>
</reference>
<keyword evidence="2" id="KW-1185">Reference proteome</keyword>
<sequence length="68" mass="7116">MLYAELPGGTVRISAGIEARGKGGAEDAVATAAAFLLLPFVATGRSVEIPAGSQVSGRLDREFRIDRR</sequence>
<comment type="caution">
    <text evidence="1">The sequence shown here is derived from an EMBL/GenBank/DDBJ whole genome shotgun (WGS) entry which is preliminary data.</text>
</comment>